<evidence type="ECO:0000256" key="6">
    <source>
        <dbReference type="ARBA" id="ARBA00022989"/>
    </source>
</evidence>
<evidence type="ECO:0000313" key="13">
    <source>
        <dbReference type="Proteomes" id="UP000011087"/>
    </source>
</evidence>
<dbReference type="PaxDb" id="55529-EKX34705"/>
<evidence type="ECO:0000256" key="2">
    <source>
        <dbReference type="ARBA" id="ARBA00006375"/>
    </source>
</evidence>
<accession>L1IFU2</accession>
<keyword evidence="7" id="KW-0496">Mitochondrion</keyword>
<keyword evidence="8 9" id="KW-0472">Membrane</keyword>
<dbReference type="Pfam" id="PF00153">
    <property type="entry name" value="Mito_carr"/>
    <property type="match status" value="3"/>
</dbReference>
<feature type="repeat" description="Solcar" evidence="9">
    <location>
        <begin position="113"/>
        <end position="196"/>
    </location>
</feature>
<sequence>MQEQQLKQPLVEVQLPSKGHAQHCKMCATISGATAGAVGVLVGQPFDTLKVRLQVSGAKSVASTETRSFVKTLAMYYRGSGPPVISSGLVSSLNFTGFEAIKRLFHREDMHRAPLFVHWVSGFGGAIPVTVITCPSQNIKILQQAGEERLGMIECLRKIFKTSGLRGLYRGYCIHSILETFGRGWYMVTYETVKRRLDDTPEVLGGQISLHRRMLAGACAGMAGWSSIYPLDVIRSRIMAQPLTEKEKLANPKMLFSNSLDCIMKTYSEGGIPIFFRGIGFSLVRAAPVAACVLPTYDLAYSWLQSTFGS</sequence>
<dbReference type="PANTHER" id="PTHR45624:SF10">
    <property type="entry name" value="SLC (SOLUTE CARRIER) HOMOLOG"/>
    <property type="match status" value="1"/>
</dbReference>
<organism evidence="11">
    <name type="scientific">Guillardia theta (strain CCMP2712)</name>
    <name type="common">Cryptophyte</name>
    <dbReference type="NCBI Taxonomy" id="905079"/>
    <lineage>
        <taxon>Eukaryota</taxon>
        <taxon>Cryptophyceae</taxon>
        <taxon>Pyrenomonadales</taxon>
        <taxon>Geminigeraceae</taxon>
        <taxon>Guillardia</taxon>
    </lineage>
</organism>
<dbReference type="GO" id="GO:0022857">
    <property type="term" value="F:transmembrane transporter activity"/>
    <property type="evidence" value="ECO:0007669"/>
    <property type="project" value="TreeGrafter"/>
</dbReference>
<evidence type="ECO:0000313" key="11">
    <source>
        <dbReference type="EMBL" id="EKX34705.1"/>
    </source>
</evidence>
<dbReference type="STRING" id="905079.L1IFU2"/>
<dbReference type="EnsemblProtists" id="EKX34705">
    <property type="protein sequence ID" value="EKX34705"/>
    <property type="gene ID" value="GUITHDRAFT_147022"/>
</dbReference>
<keyword evidence="4 9" id="KW-0812">Transmembrane</keyword>
<reference evidence="12" key="3">
    <citation type="submission" date="2016-03" db="UniProtKB">
        <authorList>
            <consortium name="EnsemblProtists"/>
        </authorList>
    </citation>
    <scope>IDENTIFICATION</scope>
</reference>
<dbReference type="InterPro" id="IPR050567">
    <property type="entry name" value="Mitochondrial_Carrier"/>
</dbReference>
<name>L1IFU2_GUITC</name>
<dbReference type="OMA" id="WHCARET"/>
<keyword evidence="5" id="KW-0677">Repeat</keyword>
<reference evidence="13" key="2">
    <citation type="submission" date="2012-11" db="EMBL/GenBank/DDBJ databases">
        <authorList>
            <person name="Kuo A."/>
            <person name="Curtis B.A."/>
            <person name="Tanifuji G."/>
            <person name="Burki F."/>
            <person name="Gruber A."/>
            <person name="Irimia M."/>
            <person name="Maruyama S."/>
            <person name="Arias M.C."/>
            <person name="Ball S.G."/>
            <person name="Gile G.H."/>
            <person name="Hirakawa Y."/>
            <person name="Hopkins J.F."/>
            <person name="Rensing S.A."/>
            <person name="Schmutz J."/>
            <person name="Symeonidi A."/>
            <person name="Elias M."/>
            <person name="Eveleigh R.J."/>
            <person name="Herman E.K."/>
            <person name="Klute M.J."/>
            <person name="Nakayama T."/>
            <person name="Obornik M."/>
            <person name="Reyes-Prieto A."/>
            <person name="Armbrust E.V."/>
            <person name="Aves S.J."/>
            <person name="Beiko R.G."/>
            <person name="Coutinho P."/>
            <person name="Dacks J.B."/>
            <person name="Durnford D.G."/>
            <person name="Fast N.M."/>
            <person name="Green B.R."/>
            <person name="Grisdale C."/>
            <person name="Hempe F."/>
            <person name="Henrissat B."/>
            <person name="Hoppner M.P."/>
            <person name="Ishida K.-I."/>
            <person name="Kim E."/>
            <person name="Koreny L."/>
            <person name="Kroth P.G."/>
            <person name="Liu Y."/>
            <person name="Malik S.-B."/>
            <person name="Maier U.G."/>
            <person name="McRose D."/>
            <person name="Mock T."/>
            <person name="Neilson J.A."/>
            <person name="Onodera N.T."/>
            <person name="Poole A.M."/>
            <person name="Pritham E.J."/>
            <person name="Richards T.A."/>
            <person name="Rocap G."/>
            <person name="Roy S.W."/>
            <person name="Sarai C."/>
            <person name="Schaack S."/>
            <person name="Shirato S."/>
            <person name="Slamovits C.H."/>
            <person name="Spencer D.F."/>
            <person name="Suzuki S."/>
            <person name="Worden A.Z."/>
            <person name="Zauner S."/>
            <person name="Barry K."/>
            <person name="Bell C."/>
            <person name="Bharti A.K."/>
            <person name="Crow J.A."/>
            <person name="Grimwood J."/>
            <person name="Kramer R."/>
            <person name="Lindquist E."/>
            <person name="Lucas S."/>
            <person name="Salamov A."/>
            <person name="McFadden G.I."/>
            <person name="Lane C.E."/>
            <person name="Keeling P.J."/>
            <person name="Gray M.W."/>
            <person name="Grigoriev I.V."/>
            <person name="Archibald J.M."/>
        </authorList>
    </citation>
    <scope>NUCLEOTIDE SEQUENCE</scope>
    <source>
        <strain evidence="13">CCMP2712</strain>
    </source>
</reference>
<dbReference type="eggNOG" id="KOG0758">
    <property type="taxonomic scope" value="Eukaryota"/>
</dbReference>
<dbReference type="AlphaFoldDB" id="L1IFU2"/>
<dbReference type="KEGG" id="gtt:GUITHDRAFT_147022"/>
<dbReference type="PANTHER" id="PTHR45624">
    <property type="entry name" value="MITOCHONDRIAL BASIC AMINO ACIDS TRANSPORTER-RELATED"/>
    <property type="match status" value="1"/>
</dbReference>
<keyword evidence="6" id="KW-1133">Transmembrane helix</keyword>
<dbReference type="RefSeq" id="XP_005821685.1">
    <property type="nucleotide sequence ID" value="XM_005821628.1"/>
</dbReference>
<dbReference type="InterPro" id="IPR018108">
    <property type="entry name" value="MCP_transmembrane"/>
</dbReference>
<feature type="repeat" description="Solcar" evidence="9">
    <location>
        <begin position="208"/>
        <end position="303"/>
    </location>
</feature>
<evidence type="ECO:0000256" key="1">
    <source>
        <dbReference type="ARBA" id="ARBA00004225"/>
    </source>
</evidence>
<evidence type="ECO:0008006" key="14">
    <source>
        <dbReference type="Google" id="ProtNLM"/>
    </source>
</evidence>
<proteinExistence type="inferred from homology"/>
<dbReference type="EMBL" id="JH993104">
    <property type="protein sequence ID" value="EKX34705.1"/>
    <property type="molecule type" value="Genomic_DNA"/>
</dbReference>
<gene>
    <name evidence="11" type="ORF">GUITHDRAFT_147022</name>
</gene>
<dbReference type="InterPro" id="IPR023395">
    <property type="entry name" value="MCP_dom_sf"/>
</dbReference>
<evidence type="ECO:0000256" key="5">
    <source>
        <dbReference type="ARBA" id="ARBA00022737"/>
    </source>
</evidence>
<evidence type="ECO:0000313" key="12">
    <source>
        <dbReference type="EnsemblProtists" id="EKX34705"/>
    </source>
</evidence>
<keyword evidence="13" id="KW-1185">Reference proteome</keyword>
<evidence type="ECO:0000256" key="3">
    <source>
        <dbReference type="ARBA" id="ARBA00022448"/>
    </source>
</evidence>
<dbReference type="Gene3D" id="1.50.40.10">
    <property type="entry name" value="Mitochondrial carrier domain"/>
    <property type="match status" value="1"/>
</dbReference>
<reference evidence="11 13" key="1">
    <citation type="journal article" date="2012" name="Nature">
        <title>Algal genomes reveal evolutionary mosaicism and the fate of nucleomorphs.</title>
        <authorList>
            <consortium name="DOE Joint Genome Institute"/>
            <person name="Curtis B.A."/>
            <person name="Tanifuji G."/>
            <person name="Burki F."/>
            <person name="Gruber A."/>
            <person name="Irimia M."/>
            <person name="Maruyama S."/>
            <person name="Arias M.C."/>
            <person name="Ball S.G."/>
            <person name="Gile G.H."/>
            <person name="Hirakawa Y."/>
            <person name="Hopkins J.F."/>
            <person name="Kuo A."/>
            <person name="Rensing S.A."/>
            <person name="Schmutz J."/>
            <person name="Symeonidi A."/>
            <person name="Elias M."/>
            <person name="Eveleigh R.J."/>
            <person name="Herman E.K."/>
            <person name="Klute M.J."/>
            <person name="Nakayama T."/>
            <person name="Obornik M."/>
            <person name="Reyes-Prieto A."/>
            <person name="Armbrust E.V."/>
            <person name="Aves S.J."/>
            <person name="Beiko R.G."/>
            <person name="Coutinho P."/>
            <person name="Dacks J.B."/>
            <person name="Durnford D.G."/>
            <person name="Fast N.M."/>
            <person name="Green B.R."/>
            <person name="Grisdale C.J."/>
            <person name="Hempel F."/>
            <person name="Henrissat B."/>
            <person name="Hoppner M.P."/>
            <person name="Ishida K."/>
            <person name="Kim E."/>
            <person name="Koreny L."/>
            <person name="Kroth P.G."/>
            <person name="Liu Y."/>
            <person name="Malik S.B."/>
            <person name="Maier U.G."/>
            <person name="McRose D."/>
            <person name="Mock T."/>
            <person name="Neilson J.A."/>
            <person name="Onodera N.T."/>
            <person name="Poole A.M."/>
            <person name="Pritham E.J."/>
            <person name="Richards T.A."/>
            <person name="Rocap G."/>
            <person name="Roy S.W."/>
            <person name="Sarai C."/>
            <person name="Schaack S."/>
            <person name="Shirato S."/>
            <person name="Slamovits C.H."/>
            <person name="Spencer D.F."/>
            <person name="Suzuki S."/>
            <person name="Worden A.Z."/>
            <person name="Zauner S."/>
            <person name="Barry K."/>
            <person name="Bell C."/>
            <person name="Bharti A.K."/>
            <person name="Crow J.A."/>
            <person name="Grimwood J."/>
            <person name="Kramer R."/>
            <person name="Lindquist E."/>
            <person name="Lucas S."/>
            <person name="Salamov A."/>
            <person name="McFadden G.I."/>
            <person name="Lane C.E."/>
            <person name="Keeling P.J."/>
            <person name="Gray M.W."/>
            <person name="Grigoriev I.V."/>
            <person name="Archibald J.M."/>
        </authorList>
    </citation>
    <scope>NUCLEOTIDE SEQUENCE</scope>
    <source>
        <strain evidence="11 13">CCMP2712</strain>
    </source>
</reference>
<dbReference type="Proteomes" id="UP000011087">
    <property type="component" value="Unassembled WGS sequence"/>
</dbReference>
<comment type="subcellular location">
    <subcellularLocation>
        <location evidence="1">Mitochondrion membrane</location>
        <topology evidence="1">Multi-pass membrane protein</topology>
    </subcellularLocation>
</comment>
<comment type="similarity">
    <text evidence="2 10">Belongs to the mitochondrial carrier (TC 2.A.29) family.</text>
</comment>
<protein>
    <recommendedName>
        <fullName evidence="14">Mitochondrial carrier protein</fullName>
    </recommendedName>
</protein>
<dbReference type="OrthoDB" id="193856at2759"/>
<feature type="repeat" description="Solcar" evidence="9">
    <location>
        <begin position="23"/>
        <end position="104"/>
    </location>
</feature>
<dbReference type="SUPFAM" id="SSF103506">
    <property type="entry name" value="Mitochondrial carrier"/>
    <property type="match status" value="1"/>
</dbReference>
<evidence type="ECO:0000256" key="7">
    <source>
        <dbReference type="ARBA" id="ARBA00023128"/>
    </source>
</evidence>
<evidence type="ECO:0000256" key="8">
    <source>
        <dbReference type="ARBA" id="ARBA00023136"/>
    </source>
</evidence>
<evidence type="ECO:0000256" key="10">
    <source>
        <dbReference type="RuleBase" id="RU000488"/>
    </source>
</evidence>
<dbReference type="PROSITE" id="PS50920">
    <property type="entry name" value="SOLCAR"/>
    <property type="match status" value="3"/>
</dbReference>
<dbReference type="HOGENOM" id="CLU_015166_16_1_1"/>
<evidence type="ECO:0000256" key="9">
    <source>
        <dbReference type="PROSITE-ProRule" id="PRU00282"/>
    </source>
</evidence>
<dbReference type="GeneID" id="17291412"/>
<evidence type="ECO:0000256" key="4">
    <source>
        <dbReference type="ARBA" id="ARBA00022692"/>
    </source>
</evidence>
<keyword evidence="3 10" id="KW-0813">Transport</keyword>
<dbReference type="GO" id="GO:0031966">
    <property type="term" value="C:mitochondrial membrane"/>
    <property type="evidence" value="ECO:0007669"/>
    <property type="project" value="UniProtKB-SubCell"/>
</dbReference>